<dbReference type="PANTHER" id="PTHR45934:SF28">
    <property type="entry name" value="OS03G0153100 PROTEIN"/>
    <property type="match status" value="1"/>
</dbReference>
<reference evidence="5" key="1">
    <citation type="submission" date="2022-08" db="EMBL/GenBank/DDBJ databases">
        <authorList>
            <person name="Gutierrez-Valencia J."/>
        </authorList>
    </citation>
    <scope>NUCLEOTIDE SEQUENCE</scope>
</reference>
<organism evidence="5 6">
    <name type="scientific">Linum tenue</name>
    <dbReference type="NCBI Taxonomy" id="586396"/>
    <lineage>
        <taxon>Eukaryota</taxon>
        <taxon>Viridiplantae</taxon>
        <taxon>Streptophyta</taxon>
        <taxon>Embryophyta</taxon>
        <taxon>Tracheophyta</taxon>
        <taxon>Spermatophyta</taxon>
        <taxon>Magnoliopsida</taxon>
        <taxon>eudicotyledons</taxon>
        <taxon>Gunneridae</taxon>
        <taxon>Pentapetalae</taxon>
        <taxon>rosids</taxon>
        <taxon>fabids</taxon>
        <taxon>Malpighiales</taxon>
        <taxon>Linaceae</taxon>
        <taxon>Linum</taxon>
    </lineage>
</organism>
<comment type="similarity">
    <text evidence="3">Belongs to the 3-hydroxybenzoate 6-hydroxylase family.</text>
</comment>
<sequence>MEEGIVIVGAGIAGLATALALHRMGIRSLVLESADSLRSSGFGFMAWPNAWKALDALGIGDTLRGTHIRLQGVTLFSRDGSKFHKGCCVFFCSGYHEVRCMKRKELVEALSGDLPNGTIRFSSKLVSIQESGHLKLLHLADGTTIKAKVLIGCDGVNSVVAKWLGFGKPAYARRSSIRGYAHFESGHGFVHKGFQFHGNGIRVGYNPCDEQTCYWFFTWTPSNEGTINKVIGNDPEKAKEFVLSTIGNVPDQLLDVIAKTGPRTYASPMRFRYPWELLWGNISKDNVCIAGDALHPMTSDVGQGANMALEDGVILARRLAEALLPRKADEEGEFERIRSGLSKFGEERRWRSFVMITTAYVIGYIQQSNWWVMKFVKDKFLSPVLGKLLLSRADFDCGELIKI</sequence>
<evidence type="ECO:0000313" key="6">
    <source>
        <dbReference type="Proteomes" id="UP001154282"/>
    </source>
</evidence>
<dbReference type="InterPro" id="IPR036188">
    <property type="entry name" value="FAD/NAD-bd_sf"/>
</dbReference>
<evidence type="ECO:0000256" key="1">
    <source>
        <dbReference type="ARBA" id="ARBA00023002"/>
    </source>
</evidence>
<comment type="caution">
    <text evidence="5">The sequence shown here is derived from an EMBL/GenBank/DDBJ whole genome shotgun (WGS) entry which is preliminary data.</text>
</comment>
<protein>
    <recommendedName>
        <fullName evidence="4">FAD-binding domain-containing protein</fullName>
    </recommendedName>
</protein>
<proteinExistence type="inferred from homology"/>
<evidence type="ECO:0000259" key="4">
    <source>
        <dbReference type="Pfam" id="PF01494"/>
    </source>
</evidence>
<feature type="domain" description="FAD-binding" evidence="4">
    <location>
        <begin position="5"/>
        <end position="323"/>
    </location>
</feature>
<dbReference type="InterPro" id="IPR044560">
    <property type="entry name" value="MOase"/>
</dbReference>
<gene>
    <name evidence="5" type="ORF">LITE_LOCUS13786</name>
</gene>
<dbReference type="Gene3D" id="3.50.50.60">
    <property type="entry name" value="FAD/NAD(P)-binding domain"/>
    <property type="match status" value="1"/>
</dbReference>
<dbReference type="AlphaFoldDB" id="A0AAV0JDJ2"/>
<name>A0AAV0JDJ2_9ROSI</name>
<dbReference type="InterPro" id="IPR002938">
    <property type="entry name" value="FAD-bd"/>
</dbReference>
<keyword evidence="2" id="KW-0503">Monooxygenase</keyword>
<dbReference type="Pfam" id="PF01494">
    <property type="entry name" value="FAD_binding_3"/>
    <property type="match status" value="1"/>
</dbReference>
<dbReference type="GO" id="GO:0004497">
    <property type="term" value="F:monooxygenase activity"/>
    <property type="evidence" value="ECO:0007669"/>
    <property type="project" value="UniProtKB-KW"/>
</dbReference>
<dbReference type="Proteomes" id="UP001154282">
    <property type="component" value="Unassembled WGS sequence"/>
</dbReference>
<dbReference type="PRINTS" id="PR00420">
    <property type="entry name" value="RNGMNOXGNASE"/>
</dbReference>
<keyword evidence="6" id="KW-1185">Reference proteome</keyword>
<evidence type="ECO:0000256" key="2">
    <source>
        <dbReference type="ARBA" id="ARBA00023033"/>
    </source>
</evidence>
<dbReference type="EMBL" id="CAMGYJ010000004">
    <property type="protein sequence ID" value="CAI0408006.1"/>
    <property type="molecule type" value="Genomic_DNA"/>
</dbReference>
<evidence type="ECO:0000256" key="3">
    <source>
        <dbReference type="ARBA" id="ARBA00024018"/>
    </source>
</evidence>
<keyword evidence="1" id="KW-0560">Oxidoreductase</keyword>
<dbReference type="PANTHER" id="PTHR45934">
    <property type="entry name" value="FAD/NAD(P)-BINDING OXIDOREDUCTASE FAMILY PROTEIN"/>
    <property type="match status" value="1"/>
</dbReference>
<dbReference type="SUPFAM" id="SSF51905">
    <property type="entry name" value="FAD/NAD(P)-binding domain"/>
    <property type="match status" value="1"/>
</dbReference>
<evidence type="ECO:0000313" key="5">
    <source>
        <dbReference type="EMBL" id="CAI0408006.1"/>
    </source>
</evidence>
<accession>A0AAV0JDJ2</accession>
<dbReference type="GO" id="GO:0071949">
    <property type="term" value="F:FAD binding"/>
    <property type="evidence" value="ECO:0007669"/>
    <property type="project" value="InterPro"/>
</dbReference>